<dbReference type="EMBL" id="JABCYN010000030">
    <property type="protein sequence ID" value="KAF6009894.1"/>
    <property type="molecule type" value="Genomic_DNA"/>
</dbReference>
<accession>A0A8H6ETM4</accession>
<proteinExistence type="predicted"/>
<evidence type="ECO:0000313" key="1">
    <source>
        <dbReference type="EMBL" id="KAF6009894.1"/>
    </source>
</evidence>
<reference evidence="1 2" key="1">
    <citation type="journal article" date="2020" name="Appl. Microbiol. Biotechnol.">
        <title>Targeted gene deletion in Brettanomyces bruxellensis with an expression-free CRISPR-Cas9 system.</title>
        <authorList>
            <person name="Varela C."/>
            <person name="Bartel C."/>
            <person name="Onetto C."/>
            <person name="Borneman A."/>
        </authorList>
    </citation>
    <scope>NUCLEOTIDE SEQUENCE [LARGE SCALE GENOMIC DNA]</scope>
    <source>
        <strain evidence="1 2">AWRI1613</strain>
    </source>
</reference>
<sequence>MMDSFDNIPFPKNNISYNADISVNLRDTRLAIAPGNLMNASNLMYDYLEQICSFVYKQSGSELNSLSELVENAKTVLLVNDEKSKACPWSNYPIPQSSSSWSLYDELCTLIVSSGLIYHQIALNTISKEGNSRISDLVWKKAVNCLQQSSSLTQAFKPYITAAPHSDNILYVEHLNSILLQITVVMRNIETQYKNLNTDDDILQSASRSNAIFIRILVFIYNEAVKLESSSSPMHWEMPYGCYKKFLEVLLCYYSALNEYGQNKMGVALALTEYGILAASEQSKTKARLGIRSRKVLSGSKIRESKLWRDEVILRKNFKRHLPGALQRTLTETVKLLRVMYVRFEKMNTTLNFDEVPKMEEIEEKHLLLRIVYLEGWQFRFPRQSSFGPCVLVGRSLVRGNIIEGRVYRNRKKSIENAV</sequence>
<evidence type="ECO:0000313" key="2">
    <source>
        <dbReference type="Proteomes" id="UP000568158"/>
    </source>
</evidence>
<dbReference type="Proteomes" id="UP000568158">
    <property type="component" value="Unassembled WGS sequence"/>
</dbReference>
<dbReference type="Gene3D" id="1.25.40.280">
    <property type="entry name" value="alix/aip1 like domains"/>
    <property type="match status" value="1"/>
</dbReference>
<name>A0A8H6ETM4_DEKBR</name>
<organism evidence="1 2">
    <name type="scientific">Dekkera bruxellensis</name>
    <name type="common">Brettanomyces custersii</name>
    <dbReference type="NCBI Taxonomy" id="5007"/>
    <lineage>
        <taxon>Eukaryota</taxon>
        <taxon>Fungi</taxon>
        <taxon>Dikarya</taxon>
        <taxon>Ascomycota</taxon>
        <taxon>Saccharomycotina</taxon>
        <taxon>Pichiomycetes</taxon>
        <taxon>Pichiales</taxon>
        <taxon>Pichiaceae</taxon>
        <taxon>Brettanomyces</taxon>
    </lineage>
</organism>
<gene>
    <name evidence="1" type="ORF">HII12_003440</name>
</gene>
<dbReference type="InterPro" id="IPR035278">
    <property type="entry name" value="DUF5355"/>
</dbReference>
<dbReference type="AlphaFoldDB" id="A0A8H6ETM4"/>
<dbReference type="Pfam" id="PF17306">
    <property type="entry name" value="DUF5355"/>
    <property type="match status" value="1"/>
</dbReference>
<protein>
    <submittedName>
        <fullName evidence="1">Uncharacterized protein</fullName>
    </submittedName>
</protein>
<dbReference type="InterPro" id="IPR038499">
    <property type="entry name" value="BRO1_sf"/>
</dbReference>
<comment type="caution">
    <text evidence="1">The sequence shown here is derived from an EMBL/GenBank/DDBJ whole genome shotgun (WGS) entry which is preliminary data.</text>
</comment>